<evidence type="ECO:0000313" key="2">
    <source>
        <dbReference type="Proteomes" id="UP001153269"/>
    </source>
</evidence>
<keyword evidence="2" id="KW-1185">Reference proteome</keyword>
<dbReference type="EMBL" id="CADEAL010002057">
    <property type="protein sequence ID" value="CAB1437684.1"/>
    <property type="molecule type" value="Genomic_DNA"/>
</dbReference>
<name>A0A9N7UVQ4_PLEPL</name>
<sequence length="92" mass="10369">MATVLNVRRSCEHVRVEGVATERDRSVGKRCTICSTSGISDLLRPAPVCSCFLLMSMEKNSNYKWMKRSHLPAAMCESRKPKPTDNIRTGHM</sequence>
<reference evidence="1" key="1">
    <citation type="submission" date="2020-03" db="EMBL/GenBank/DDBJ databases">
        <authorList>
            <person name="Weist P."/>
        </authorList>
    </citation>
    <scope>NUCLEOTIDE SEQUENCE</scope>
</reference>
<comment type="caution">
    <text evidence="1">The sequence shown here is derived from an EMBL/GenBank/DDBJ whole genome shotgun (WGS) entry which is preliminary data.</text>
</comment>
<accession>A0A9N7UVQ4</accession>
<evidence type="ECO:0000313" key="1">
    <source>
        <dbReference type="EMBL" id="CAB1437684.1"/>
    </source>
</evidence>
<organism evidence="1 2">
    <name type="scientific">Pleuronectes platessa</name>
    <name type="common">European plaice</name>
    <dbReference type="NCBI Taxonomy" id="8262"/>
    <lineage>
        <taxon>Eukaryota</taxon>
        <taxon>Metazoa</taxon>
        <taxon>Chordata</taxon>
        <taxon>Craniata</taxon>
        <taxon>Vertebrata</taxon>
        <taxon>Euteleostomi</taxon>
        <taxon>Actinopterygii</taxon>
        <taxon>Neopterygii</taxon>
        <taxon>Teleostei</taxon>
        <taxon>Neoteleostei</taxon>
        <taxon>Acanthomorphata</taxon>
        <taxon>Carangaria</taxon>
        <taxon>Pleuronectiformes</taxon>
        <taxon>Pleuronectoidei</taxon>
        <taxon>Pleuronectidae</taxon>
        <taxon>Pleuronectes</taxon>
    </lineage>
</organism>
<protein>
    <submittedName>
        <fullName evidence="1">Uncharacterized protein</fullName>
    </submittedName>
</protein>
<dbReference type="AlphaFoldDB" id="A0A9N7UVQ4"/>
<dbReference type="Proteomes" id="UP001153269">
    <property type="component" value="Unassembled WGS sequence"/>
</dbReference>
<proteinExistence type="predicted"/>
<gene>
    <name evidence="1" type="ORF">PLEPLA_LOCUS25711</name>
</gene>